<keyword evidence="2 3" id="KW-0238">DNA-binding</keyword>
<dbReference type="SUPFAM" id="SSF46894">
    <property type="entry name" value="C-terminal effector domain of the bipartite response regulators"/>
    <property type="match status" value="1"/>
</dbReference>
<dbReference type="SMART" id="SM01043">
    <property type="entry name" value="BTAD"/>
    <property type="match status" value="1"/>
</dbReference>
<dbReference type="SUPFAM" id="SSF48452">
    <property type="entry name" value="TPR-like"/>
    <property type="match status" value="3"/>
</dbReference>
<dbReference type="InterPro" id="IPR011990">
    <property type="entry name" value="TPR-like_helical_dom_sf"/>
</dbReference>
<dbReference type="InterPro" id="IPR027417">
    <property type="entry name" value="P-loop_NTPase"/>
</dbReference>
<feature type="domain" description="OmpR/PhoB-type" evidence="5">
    <location>
        <begin position="1"/>
        <end position="98"/>
    </location>
</feature>
<dbReference type="PROSITE" id="PS51755">
    <property type="entry name" value="OMPR_PHOB"/>
    <property type="match status" value="1"/>
</dbReference>
<sequence>MRFGVLGPLAVRTGGGAAVPVPGLKVRAVLAVLLLNEGRPVPADRLIDDLWGGSAAPPGNPAGALSAKVSQLRRVLEDAEPGARALVVSRPAGYALECGEVDALRFQRLVARARAEGEPGLLADALALWRGPAYADFADEPFARAEIARLEELRLTALEDHAEHRLALGDHAALAGELADLLTVHPLRERLRAAHLLALYRTGRQSEALDAYEAHRARLADELGLDPGTELTALHQAILRQDPSLNAPPRRAEAVTRPGTRAARAAVRGNLREPASGLIGRDEAVAEIGDRLAEERLVTLTGPGGVGKTRLALATAAGLAGDAFPDGVWLVELAAFERSATAVPEAVAHVLDLRDDPGDDGSGGPSGPAGRLADALAGRRLLLVLDNCEHLIDEAADLAGRLLGAAPGLRILATSREPLALPGEVVWSVPPLDVPAPGAADPGVLERSSAVRLFVARASAAARDFRLDAGTAEAVAVLCRRLDGIPLALELAATRVRALGAHGLVDRLDDRFRLLATGHRGAPPRQRTLTAMIDWSWELLSDPERAVLRRLSVHADGCTLDAAEAVCADPDGGDGALDVLDLLVRLVDRSLVVMEDRGGDGPRYRLLESVAAYCADRLDEAGERARVRARHRDYYTGLAERAEPYLYGPGQARRLRLLDGEAANLRAALDGAVADGDRDGALRLANALTWYWYLRGRLAEADRSLRAALALPAGPEPAPAARVARAKAAAWLAAIGVLRGDEAGWPAARDEALRLFAGEDEGERARAQWLLAWAGSENDHVADGGARVAEAFATFERLGDRWGMAAAHVLMAKLAHARGETDALEREGRRAARLFGEVGDRWGQLQAAEWLGAHAELTGDYERAARLQRDGLHLAEELHLWPNLAMRLGWLAWISLQRGLYAEAREYGERVLALAAERGRQPAALMAEIVLGLTDRRTGDLDAAEARLRPILVSVDGDATPPLFLPLVQVGLGHVAELRGDAPGALRLHREALDVALRIDAPRDEAFSLEGMAAALCLAGRHAEAARCLGTAAHLRASRNLSPGPAERADIDRAATAARDALGPAAYKAEHERGARQTPADHLPS</sequence>
<dbReference type="RefSeq" id="WP_378063961.1">
    <property type="nucleotide sequence ID" value="NZ_JBHSXS010000039.1"/>
</dbReference>
<dbReference type="InterPro" id="IPR005158">
    <property type="entry name" value="BTAD"/>
</dbReference>
<dbReference type="InterPro" id="IPR058852">
    <property type="entry name" value="HTH_77"/>
</dbReference>
<evidence type="ECO:0000256" key="3">
    <source>
        <dbReference type="PROSITE-ProRule" id="PRU01091"/>
    </source>
</evidence>
<organism evidence="6 7">
    <name type="scientific">Actinomadura yumaensis</name>
    <dbReference type="NCBI Taxonomy" id="111807"/>
    <lineage>
        <taxon>Bacteria</taxon>
        <taxon>Bacillati</taxon>
        <taxon>Actinomycetota</taxon>
        <taxon>Actinomycetes</taxon>
        <taxon>Streptosporangiales</taxon>
        <taxon>Thermomonosporaceae</taxon>
        <taxon>Actinomadura</taxon>
    </lineage>
</organism>
<dbReference type="Pfam" id="PF03704">
    <property type="entry name" value="BTAD"/>
    <property type="match status" value="1"/>
</dbReference>
<keyword evidence="7" id="KW-1185">Reference proteome</keyword>
<dbReference type="Gene3D" id="1.25.40.10">
    <property type="entry name" value="Tetratricopeptide repeat domain"/>
    <property type="match status" value="3"/>
</dbReference>
<evidence type="ECO:0000256" key="2">
    <source>
        <dbReference type="ARBA" id="ARBA00023125"/>
    </source>
</evidence>
<dbReference type="PRINTS" id="PR00364">
    <property type="entry name" value="DISEASERSIST"/>
</dbReference>
<dbReference type="InterPro" id="IPR036388">
    <property type="entry name" value="WH-like_DNA-bd_sf"/>
</dbReference>
<evidence type="ECO:0000259" key="5">
    <source>
        <dbReference type="PROSITE" id="PS51755"/>
    </source>
</evidence>
<evidence type="ECO:0000313" key="6">
    <source>
        <dbReference type="EMBL" id="MFC6885543.1"/>
    </source>
</evidence>
<proteinExistence type="inferred from homology"/>
<evidence type="ECO:0000256" key="4">
    <source>
        <dbReference type="SAM" id="MobiDB-lite"/>
    </source>
</evidence>
<dbReference type="SUPFAM" id="SSF52540">
    <property type="entry name" value="P-loop containing nucleoside triphosphate hydrolases"/>
    <property type="match status" value="1"/>
</dbReference>
<dbReference type="Pfam" id="PF25872">
    <property type="entry name" value="HTH_77"/>
    <property type="match status" value="1"/>
</dbReference>
<name>A0ABW2CUR9_9ACTN</name>
<dbReference type="PANTHER" id="PTHR47691:SF3">
    <property type="entry name" value="HTH-TYPE TRANSCRIPTIONAL REGULATOR RV0890C-RELATED"/>
    <property type="match status" value="1"/>
</dbReference>
<dbReference type="InterPro" id="IPR001867">
    <property type="entry name" value="OmpR/PhoB-type_DNA-bd"/>
</dbReference>
<dbReference type="Gene3D" id="3.40.50.300">
    <property type="entry name" value="P-loop containing nucleotide triphosphate hydrolases"/>
    <property type="match status" value="1"/>
</dbReference>
<dbReference type="Pfam" id="PF00486">
    <property type="entry name" value="Trans_reg_C"/>
    <property type="match status" value="1"/>
</dbReference>
<gene>
    <name evidence="6" type="ORF">ACFQKB_37695</name>
</gene>
<dbReference type="Gene3D" id="1.10.10.10">
    <property type="entry name" value="Winged helix-like DNA-binding domain superfamily/Winged helix DNA-binding domain"/>
    <property type="match status" value="1"/>
</dbReference>
<comment type="similarity">
    <text evidence="1">Belongs to the AfsR/DnrI/RedD regulatory family.</text>
</comment>
<feature type="region of interest" description="Disordered" evidence="4">
    <location>
        <begin position="1062"/>
        <end position="1085"/>
    </location>
</feature>
<comment type="caution">
    <text evidence="6">The sequence shown here is derived from an EMBL/GenBank/DDBJ whole genome shotgun (WGS) entry which is preliminary data.</text>
</comment>
<protein>
    <submittedName>
        <fullName evidence="6">BTAD domain-containing putative transcriptional regulator</fullName>
    </submittedName>
</protein>
<dbReference type="CDD" id="cd15831">
    <property type="entry name" value="BTAD"/>
    <property type="match status" value="1"/>
</dbReference>
<feature type="DNA-binding region" description="OmpR/PhoB-type" evidence="3">
    <location>
        <begin position="1"/>
        <end position="98"/>
    </location>
</feature>
<dbReference type="EMBL" id="JBHSXS010000039">
    <property type="protein sequence ID" value="MFC6885543.1"/>
    <property type="molecule type" value="Genomic_DNA"/>
</dbReference>
<dbReference type="PANTHER" id="PTHR47691">
    <property type="entry name" value="REGULATOR-RELATED"/>
    <property type="match status" value="1"/>
</dbReference>
<evidence type="ECO:0000313" key="7">
    <source>
        <dbReference type="Proteomes" id="UP001596380"/>
    </source>
</evidence>
<accession>A0ABW2CUR9</accession>
<reference evidence="7" key="1">
    <citation type="journal article" date="2019" name="Int. J. Syst. Evol. Microbiol.">
        <title>The Global Catalogue of Microorganisms (GCM) 10K type strain sequencing project: providing services to taxonomists for standard genome sequencing and annotation.</title>
        <authorList>
            <consortium name="The Broad Institute Genomics Platform"/>
            <consortium name="The Broad Institute Genome Sequencing Center for Infectious Disease"/>
            <person name="Wu L."/>
            <person name="Ma J."/>
        </authorList>
    </citation>
    <scope>NUCLEOTIDE SEQUENCE [LARGE SCALE GENOMIC DNA]</scope>
    <source>
        <strain evidence="7">JCM 3369</strain>
    </source>
</reference>
<dbReference type="InterPro" id="IPR016032">
    <property type="entry name" value="Sig_transdc_resp-reg_C-effctor"/>
</dbReference>
<evidence type="ECO:0000256" key="1">
    <source>
        <dbReference type="ARBA" id="ARBA00005820"/>
    </source>
</evidence>
<dbReference type="SMART" id="SM00862">
    <property type="entry name" value="Trans_reg_C"/>
    <property type="match status" value="1"/>
</dbReference>
<dbReference type="Proteomes" id="UP001596380">
    <property type="component" value="Unassembled WGS sequence"/>
</dbReference>